<proteinExistence type="predicted"/>
<gene>
    <name evidence="2" type="ORF">AYI68_g6645</name>
</gene>
<dbReference type="AlphaFoldDB" id="A0A1R0GQW6"/>
<dbReference type="EMBL" id="LSSL01004663">
    <property type="protein sequence ID" value="OLY79283.1"/>
    <property type="molecule type" value="Genomic_DNA"/>
</dbReference>
<evidence type="ECO:0000313" key="3">
    <source>
        <dbReference type="Proteomes" id="UP000187455"/>
    </source>
</evidence>
<reference evidence="2 3" key="1">
    <citation type="journal article" date="2016" name="Mol. Biol. Evol.">
        <title>Genome-Wide Survey of Gut Fungi (Harpellales) Reveals the First Horizontally Transferred Ubiquitin Gene from a Mosquito Host.</title>
        <authorList>
            <person name="Wang Y."/>
            <person name="White M.M."/>
            <person name="Kvist S."/>
            <person name="Moncalvo J.M."/>
        </authorList>
    </citation>
    <scope>NUCLEOTIDE SEQUENCE [LARGE SCALE GENOMIC DNA]</scope>
    <source>
        <strain evidence="2 3">ALG-7-W6</strain>
    </source>
</reference>
<comment type="caution">
    <text evidence="2">The sequence shown here is derived from an EMBL/GenBank/DDBJ whole genome shotgun (WGS) entry which is preliminary data.</text>
</comment>
<name>A0A1R0GQW6_9FUNG</name>
<protein>
    <submittedName>
        <fullName evidence="2">Uncharacterized protein</fullName>
    </submittedName>
</protein>
<evidence type="ECO:0000256" key="1">
    <source>
        <dbReference type="SAM" id="MobiDB-lite"/>
    </source>
</evidence>
<sequence>MKPQLLQKKLATDFFKTCQVFAEEDEAEEGGTVEAPNQSPVGVRLSMFREAWTKLTDNDQGSQYDPDRGGGLVNDKKCNRESKEKESWLLQSTLYNPEEDRNNNCSLSRRSNFNWSYQGYLQHHNINSDAETNGSWLKAEYFKIFTESEPVDSEFGNDIQYQIVVIEGPHYQNQDPSKRGEQTSQSW</sequence>
<organism evidence="2 3">
    <name type="scientific">Smittium mucronatum</name>
    <dbReference type="NCBI Taxonomy" id="133383"/>
    <lineage>
        <taxon>Eukaryota</taxon>
        <taxon>Fungi</taxon>
        <taxon>Fungi incertae sedis</taxon>
        <taxon>Zoopagomycota</taxon>
        <taxon>Kickxellomycotina</taxon>
        <taxon>Harpellomycetes</taxon>
        <taxon>Harpellales</taxon>
        <taxon>Legeriomycetaceae</taxon>
        <taxon>Smittium</taxon>
    </lineage>
</organism>
<dbReference type="Proteomes" id="UP000187455">
    <property type="component" value="Unassembled WGS sequence"/>
</dbReference>
<keyword evidence="3" id="KW-1185">Reference proteome</keyword>
<evidence type="ECO:0000313" key="2">
    <source>
        <dbReference type="EMBL" id="OLY79283.1"/>
    </source>
</evidence>
<feature type="region of interest" description="Disordered" evidence="1">
    <location>
        <begin position="56"/>
        <end position="77"/>
    </location>
</feature>
<accession>A0A1R0GQW6</accession>